<proteinExistence type="predicted"/>
<dbReference type="InterPro" id="IPR051011">
    <property type="entry name" value="Metal_resp_trans_reg"/>
</dbReference>
<comment type="caution">
    <text evidence="5">The sequence shown here is derived from an EMBL/GenBank/DDBJ whole genome shotgun (WGS) entry which is preliminary data.</text>
</comment>
<feature type="domain" description="HTH arsR-type" evidence="4">
    <location>
        <begin position="4"/>
        <end position="99"/>
    </location>
</feature>
<keyword evidence="2" id="KW-0238">DNA-binding</keyword>
<dbReference type="NCBIfam" id="NF033788">
    <property type="entry name" value="HTH_metalloreg"/>
    <property type="match status" value="1"/>
</dbReference>
<name>A0A848MBM4_PAELE</name>
<protein>
    <submittedName>
        <fullName evidence="5">Winged helix-turn-helix transcriptional regulator</fullName>
    </submittedName>
</protein>
<dbReference type="Pfam" id="PF01022">
    <property type="entry name" value="HTH_5"/>
    <property type="match status" value="1"/>
</dbReference>
<dbReference type="PRINTS" id="PR00778">
    <property type="entry name" value="HTHARSR"/>
</dbReference>
<dbReference type="SMART" id="SM00418">
    <property type="entry name" value="HTH_ARSR"/>
    <property type="match status" value="1"/>
</dbReference>
<dbReference type="SUPFAM" id="SSF46785">
    <property type="entry name" value="Winged helix' DNA-binding domain"/>
    <property type="match status" value="1"/>
</dbReference>
<dbReference type="InterPro" id="IPR001845">
    <property type="entry name" value="HTH_ArsR_DNA-bd_dom"/>
</dbReference>
<dbReference type="AlphaFoldDB" id="A0A848MBM4"/>
<keyword evidence="3" id="KW-0804">Transcription</keyword>
<evidence type="ECO:0000259" key="4">
    <source>
        <dbReference type="PROSITE" id="PS50987"/>
    </source>
</evidence>
<reference evidence="5 6" key="1">
    <citation type="submission" date="2020-04" db="EMBL/GenBank/DDBJ databases">
        <title>Paenibacillus algicola sp. nov., a novel marine bacterium producing alginate lyase.</title>
        <authorList>
            <person name="Huang H."/>
        </authorList>
    </citation>
    <scope>NUCLEOTIDE SEQUENCE [LARGE SCALE GENOMIC DNA]</scope>
    <source>
        <strain evidence="5 6">L7-75</strain>
    </source>
</reference>
<dbReference type="GO" id="GO:0003677">
    <property type="term" value="F:DNA binding"/>
    <property type="evidence" value="ECO:0007669"/>
    <property type="project" value="UniProtKB-KW"/>
</dbReference>
<evidence type="ECO:0000256" key="1">
    <source>
        <dbReference type="ARBA" id="ARBA00023015"/>
    </source>
</evidence>
<dbReference type="Proteomes" id="UP000565468">
    <property type="component" value="Unassembled WGS sequence"/>
</dbReference>
<dbReference type="PANTHER" id="PTHR43132">
    <property type="entry name" value="ARSENICAL RESISTANCE OPERON REPRESSOR ARSR-RELATED"/>
    <property type="match status" value="1"/>
</dbReference>
<evidence type="ECO:0000313" key="5">
    <source>
        <dbReference type="EMBL" id="NMO97639.1"/>
    </source>
</evidence>
<organism evidence="5 6">
    <name type="scientific">Paenibacillus lemnae</name>
    <dbReference type="NCBI Taxonomy" id="1330551"/>
    <lineage>
        <taxon>Bacteria</taxon>
        <taxon>Bacillati</taxon>
        <taxon>Bacillota</taxon>
        <taxon>Bacilli</taxon>
        <taxon>Bacillales</taxon>
        <taxon>Paenibacillaceae</taxon>
        <taxon>Paenibacillus</taxon>
    </lineage>
</organism>
<accession>A0A848MBM4</accession>
<dbReference type="Gene3D" id="1.10.10.10">
    <property type="entry name" value="Winged helix-like DNA-binding domain superfamily/Winged helix DNA-binding domain"/>
    <property type="match status" value="1"/>
</dbReference>
<dbReference type="RefSeq" id="WP_169506418.1">
    <property type="nucleotide sequence ID" value="NZ_JABBPN010000021.1"/>
</dbReference>
<dbReference type="GO" id="GO:0003700">
    <property type="term" value="F:DNA-binding transcription factor activity"/>
    <property type="evidence" value="ECO:0007669"/>
    <property type="project" value="InterPro"/>
</dbReference>
<dbReference type="EMBL" id="JABBPN010000021">
    <property type="protein sequence ID" value="NMO97639.1"/>
    <property type="molecule type" value="Genomic_DNA"/>
</dbReference>
<dbReference type="InterPro" id="IPR036388">
    <property type="entry name" value="WH-like_DNA-bd_sf"/>
</dbReference>
<keyword evidence="1" id="KW-0805">Transcription regulation</keyword>
<dbReference type="PROSITE" id="PS50987">
    <property type="entry name" value="HTH_ARSR_2"/>
    <property type="match status" value="1"/>
</dbReference>
<evidence type="ECO:0000256" key="2">
    <source>
        <dbReference type="ARBA" id="ARBA00023125"/>
    </source>
</evidence>
<dbReference type="InterPro" id="IPR036390">
    <property type="entry name" value="WH_DNA-bd_sf"/>
</dbReference>
<gene>
    <name evidence="5" type="ORF">HII30_17900</name>
</gene>
<sequence length="102" mass="11492">MGQRAISIFQSCIPLFQVLSDSHRQGILLLLNERGTLTVNEITEQSKLSRPAISHHLKLLLEKGLITVEQKGTQRYYSISLESSIDMLKQLVAALEEDCLLK</sequence>
<evidence type="ECO:0000313" key="6">
    <source>
        <dbReference type="Proteomes" id="UP000565468"/>
    </source>
</evidence>
<dbReference type="InterPro" id="IPR011991">
    <property type="entry name" value="ArsR-like_HTH"/>
</dbReference>
<dbReference type="CDD" id="cd00090">
    <property type="entry name" value="HTH_ARSR"/>
    <property type="match status" value="1"/>
</dbReference>
<dbReference type="PANTHER" id="PTHR43132:SF6">
    <property type="entry name" value="HTH-TYPE TRANSCRIPTIONAL REPRESSOR CZRA"/>
    <property type="match status" value="1"/>
</dbReference>
<keyword evidence="6" id="KW-1185">Reference proteome</keyword>
<evidence type="ECO:0000256" key="3">
    <source>
        <dbReference type="ARBA" id="ARBA00023163"/>
    </source>
</evidence>